<evidence type="ECO:0000313" key="2">
    <source>
        <dbReference type="EMBL" id="VEL18617.1"/>
    </source>
</evidence>
<dbReference type="AlphaFoldDB" id="A0A448WRS9"/>
<protein>
    <recommendedName>
        <fullName evidence="4">Ig-like domain-containing protein</fullName>
    </recommendedName>
</protein>
<dbReference type="CDD" id="cd00096">
    <property type="entry name" value="Ig"/>
    <property type="match status" value="1"/>
</dbReference>
<dbReference type="InterPro" id="IPR036179">
    <property type="entry name" value="Ig-like_dom_sf"/>
</dbReference>
<gene>
    <name evidence="2" type="ORF">PXEA_LOCUS12057</name>
</gene>
<dbReference type="SUPFAM" id="SSF48726">
    <property type="entry name" value="Immunoglobulin"/>
    <property type="match status" value="1"/>
</dbReference>
<feature type="compositionally biased region" description="Basic and acidic residues" evidence="1">
    <location>
        <begin position="147"/>
        <end position="156"/>
    </location>
</feature>
<feature type="region of interest" description="Disordered" evidence="1">
    <location>
        <begin position="146"/>
        <end position="169"/>
    </location>
</feature>
<feature type="region of interest" description="Disordered" evidence="1">
    <location>
        <begin position="182"/>
        <end position="219"/>
    </location>
</feature>
<evidence type="ECO:0000313" key="3">
    <source>
        <dbReference type="Proteomes" id="UP000784294"/>
    </source>
</evidence>
<evidence type="ECO:0008006" key="4">
    <source>
        <dbReference type="Google" id="ProtNLM"/>
    </source>
</evidence>
<dbReference type="EMBL" id="CAAALY010037815">
    <property type="protein sequence ID" value="VEL18617.1"/>
    <property type="molecule type" value="Genomic_DNA"/>
</dbReference>
<organism evidence="2 3">
    <name type="scientific">Protopolystoma xenopodis</name>
    <dbReference type="NCBI Taxonomy" id="117903"/>
    <lineage>
        <taxon>Eukaryota</taxon>
        <taxon>Metazoa</taxon>
        <taxon>Spiralia</taxon>
        <taxon>Lophotrochozoa</taxon>
        <taxon>Platyhelminthes</taxon>
        <taxon>Monogenea</taxon>
        <taxon>Polyopisthocotylea</taxon>
        <taxon>Polystomatidea</taxon>
        <taxon>Polystomatidae</taxon>
        <taxon>Protopolystoma</taxon>
    </lineage>
</organism>
<dbReference type="Proteomes" id="UP000784294">
    <property type="component" value="Unassembled WGS sequence"/>
</dbReference>
<accession>A0A448WRS9</accession>
<keyword evidence="3" id="KW-1185">Reference proteome</keyword>
<reference evidence="2" key="1">
    <citation type="submission" date="2018-11" db="EMBL/GenBank/DDBJ databases">
        <authorList>
            <consortium name="Pathogen Informatics"/>
        </authorList>
    </citation>
    <scope>NUCLEOTIDE SEQUENCE</scope>
</reference>
<dbReference type="InterPro" id="IPR013783">
    <property type="entry name" value="Ig-like_fold"/>
</dbReference>
<proteinExistence type="predicted"/>
<name>A0A448WRS9_9PLAT</name>
<sequence length="368" mass="39700">MHAIAGIDVDNSRLLVFAKSKRDVLVRVKANFGHLLPDPRDWKGWNAIPASFCISPEHSDYENQELISLEIEAKPRSLLQGSTMRAPHGDAFSGRRIDVKAGVTNSPGHSSSPDRPLVTDTSLNFNHSSSGEDWMSPAYIELAGKPKTSEHRKSDFDSTQSGLGCKGSANEDVVNSIMTSIISSSRSSSRNKHLAAHESRKGGQKGQMKQSRSHLGGSRAPASLLEFSQPLEDVCLRVDPVRDPGRLELVCRLARPEPAAVVRWLFNGQPRLPLHLPVTKFDAQTARLTATDLRPEMSGWYSVEVSTPIALGGSRQRGQSASGLSGGSRRLESEAGAEACRAITECRVQIEDISGAGASLELGVCAST</sequence>
<evidence type="ECO:0000256" key="1">
    <source>
        <dbReference type="SAM" id="MobiDB-lite"/>
    </source>
</evidence>
<dbReference type="Gene3D" id="2.60.40.10">
    <property type="entry name" value="Immunoglobulins"/>
    <property type="match status" value="1"/>
</dbReference>
<comment type="caution">
    <text evidence="2">The sequence shown here is derived from an EMBL/GenBank/DDBJ whole genome shotgun (WGS) entry which is preliminary data.</text>
</comment>